<keyword evidence="1" id="KW-1133">Transmembrane helix</keyword>
<gene>
    <name evidence="2" type="ORF">PLEOSDRAFT_158293</name>
</gene>
<feature type="transmembrane region" description="Helical" evidence="1">
    <location>
        <begin position="173"/>
        <end position="193"/>
    </location>
</feature>
<feature type="transmembrane region" description="Helical" evidence="1">
    <location>
        <begin position="133"/>
        <end position="153"/>
    </location>
</feature>
<dbReference type="HOGENOM" id="CLU_044614_3_3_1"/>
<accession>A0A067NLH4</accession>
<proteinExistence type="predicted"/>
<evidence type="ECO:0000256" key="1">
    <source>
        <dbReference type="SAM" id="Phobius"/>
    </source>
</evidence>
<feature type="transmembrane region" description="Helical" evidence="1">
    <location>
        <begin position="49"/>
        <end position="66"/>
    </location>
</feature>
<keyword evidence="1" id="KW-0472">Membrane</keyword>
<reference evidence="3" key="1">
    <citation type="journal article" date="2014" name="Proc. Natl. Acad. Sci. U.S.A.">
        <title>Extensive sampling of basidiomycete genomes demonstrates inadequacy of the white-rot/brown-rot paradigm for wood decay fungi.</title>
        <authorList>
            <person name="Riley R."/>
            <person name="Salamov A.A."/>
            <person name="Brown D.W."/>
            <person name="Nagy L.G."/>
            <person name="Floudas D."/>
            <person name="Held B.W."/>
            <person name="Levasseur A."/>
            <person name="Lombard V."/>
            <person name="Morin E."/>
            <person name="Otillar R."/>
            <person name="Lindquist E.A."/>
            <person name="Sun H."/>
            <person name="LaButti K.M."/>
            <person name="Schmutz J."/>
            <person name="Jabbour D."/>
            <person name="Luo H."/>
            <person name="Baker S.E."/>
            <person name="Pisabarro A.G."/>
            <person name="Walton J.D."/>
            <person name="Blanchette R.A."/>
            <person name="Henrissat B."/>
            <person name="Martin F."/>
            <person name="Cullen D."/>
            <person name="Hibbett D.S."/>
            <person name="Grigoriev I.V."/>
        </authorList>
    </citation>
    <scope>NUCLEOTIDE SEQUENCE [LARGE SCALE GENOMIC DNA]</scope>
    <source>
        <strain evidence="3">PC15</strain>
    </source>
</reference>
<dbReference type="EMBL" id="KL198008">
    <property type="protein sequence ID" value="KDQ27840.1"/>
    <property type="molecule type" value="Genomic_DNA"/>
</dbReference>
<evidence type="ECO:0000313" key="3">
    <source>
        <dbReference type="Proteomes" id="UP000027073"/>
    </source>
</evidence>
<protein>
    <submittedName>
        <fullName evidence="2">Uncharacterized protein</fullName>
    </submittedName>
</protein>
<name>A0A067NLH4_PLEO1</name>
<dbReference type="VEuPathDB" id="FungiDB:PLEOSDRAFT_158293"/>
<dbReference type="STRING" id="1137138.A0A067NLH4"/>
<evidence type="ECO:0000313" key="2">
    <source>
        <dbReference type="EMBL" id="KDQ27840.1"/>
    </source>
</evidence>
<organism evidence="2 3">
    <name type="scientific">Pleurotus ostreatus (strain PC15)</name>
    <name type="common">Oyster mushroom</name>
    <dbReference type="NCBI Taxonomy" id="1137138"/>
    <lineage>
        <taxon>Eukaryota</taxon>
        <taxon>Fungi</taxon>
        <taxon>Dikarya</taxon>
        <taxon>Basidiomycota</taxon>
        <taxon>Agaricomycotina</taxon>
        <taxon>Agaricomycetes</taxon>
        <taxon>Agaricomycetidae</taxon>
        <taxon>Agaricales</taxon>
        <taxon>Pleurotineae</taxon>
        <taxon>Pleurotaceae</taxon>
        <taxon>Pleurotus</taxon>
    </lineage>
</organism>
<dbReference type="OrthoDB" id="3346544at2759"/>
<dbReference type="AlphaFoldDB" id="A0A067NLH4"/>
<dbReference type="Proteomes" id="UP000027073">
    <property type="component" value="Unassembled WGS sequence"/>
</dbReference>
<feature type="transmembrane region" description="Helical" evidence="1">
    <location>
        <begin position="214"/>
        <end position="233"/>
    </location>
</feature>
<feature type="transmembrane region" description="Helical" evidence="1">
    <location>
        <begin position="12"/>
        <end position="37"/>
    </location>
</feature>
<dbReference type="InParanoid" id="A0A067NLH4"/>
<keyword evidence="1" id="KW-0812">Transmembrane</keyword>
<feature type="transmembrane region" description="Helical" evidence="1">
    <location>
        <begin position="239"/>
        <end position="258"/>
    </location>
</feature>
<sequence>MTTQLPLDKTFLIAAWAEAIAYGFLVCLFCATMFFTFGTGLRHDFHGKVMICVSCTMFFVASWHLAMNGYRLIEGFTEHAFTPGGPVAYFGNLRTWDHVLKDTLYATQEILGNAAAIYRCYILWGQDWRVISLPLLLMVGSVVSGYTVCALFVKVDPNQTVFDPLLNSWIRAFYSIAVVQNIITTSLMAYRIWRTTHQSAKFRTDRGLIPVLRILVESAALQLVVEILLLALYCSNINAQYILLELVTPVVGITFNAITIRIRLRALNTASTGSGITKSDHVQTIGSVPMRRRIHVDITKEVEDDMEKSTDYRVIDISSNSRV</sequence>